<dbReference type="Proteomes" id="UP000002668">
    <property type="component" value="Genome"/>
</dbReference>
<keyword evidence="3" id="KW-1185">Reference proteome</keyword>
<feature type="compositionally biased region" description="Low complexity" evidence="1">
    <location>
        <begin position="93"/>
        <end position="112"/>
    </location>
</feature>
<dbReference type="EMBL" id="FP929127">
    <property type="protein sequence ID" value="CBX95218.1"/>
    <property type="molecule type" value="Genomic_DNA"/>
</dbReference>
<accession>E4ZX08</accession>
<feature type="compositionally biased region" description="Low complexity" evidence="1">
    <location>
        <begin position="124"/>
        <end position="142"/>
    </location>
</feature>
<evidence type="ECO:0000313" key="2">
    <source>
        <dbReference type="EMBL" id="CBX95218.1"/>
    </source>
</evidence>
<name>E4ZX08_LEPMJ</name>
<dbReference type="InParanoid" id="E4ZX08"/>
<feature type="compositionally biased region" description="Low complexity" evidence="1">
    <location>
        <begin position="52"/>
        <end position="63"/>
    </location>
</feature>
<protein>
    <submittedName>
        <fullName evidence="2">Predicted protein</fullName>
    </submittedName>
</protein>
<dbReference type="VEuPathDB" id="FungiDB:LEMA_P023700.1"/>
<dbReference type="GeneID" id="13281902"/>
<dbReference type="HOGENOM" id="CLU_1166006_0_0_1"/>
<feature type="region of interest" description="Disordered" evidence="1">
    <location>
        <begin position="1"/>
        <end position="63"/>
    </location>
</feature>
<dbReference type="GO" id="GO:0033255">
    <property type="term" value="C:SAS acetyltransferase complex"/>
    <property type="evidence" value="ECO:0007669"/>
    <property type="project" value="InterPro"/>
</dbReference>
<reference evidence="3" key="1">
    <citation type="journal article" date="2011" name="Nat. Commun.">
        <title>Effector diversification within compartments of the Leptosphaeria maculans genome affected by Repeat-Induced Point mutations.</title>
        <authorList>
            <person name="Rouxel T."/>
            <person name="Grandaubert J."/>
            <person name="Hane J.K."/>
            <person name="Hoede C."/>
            <person name="van de Wouw A.P."/>
            <person name="Couloux A."/>
            <person name="Dominguez V."/>
            <person name="Anthouard V."/>
            <person name="Bally P."/>
            <person name="Bourras S."/>
            <person name="Cozijnsen A.J."/>
            <person name="Ciuffetti L.M."/>
            <person name="Degrave A."/>
            <person name="Dilmaghani A."/>
            <person name="Duret L."/>
            <person name="Fudal I."/>
            <person name="Goodwin S.B."/>
            <person name="Gout L."/>
            <person name="Glaser N."/>
            <person name="Linglin J."/>
            <person name="Kema G.H.J."/>
            <person name="Lapalu N."/>
            <person name="Lawrence C.B."/>
            <person name="May K."/>
            <person name="Meyer M."/>
            <person name="Ollivier B."/>
            <person name="Poulain J."/>
            <person name="Schoch C.L."/>
            <person name="Simon A."/>
            <person name="Spatafora J.W."/>
            <person name="Stachowiak A."/>
            <person name="Turgeon B.G."/>
            <person name="Tyler B.M."/>
            <person name="Vincent D."/>
            <person name="Weissenbach J."/>
            <person name="Amselem J."/>
            <person name="Quesneville H."/>
            <person name="Oliver R.P."/>
            <person name="Wincker P."/>
            <person name="Balesdent M.-H."/>
            <person name="Howlett B.J."/>
        </authorList>
    </citation>
    <scope>NUCLEOTIDE SEQUENCE [LARGE SCALE GENOMIC DNA]</scope>
    <source>
        <strain evidence="3">JN3 / isolate v23.1.3 / race Av1-4-5-6-7-8</strain>
    </source>
</reference>
<dbReference type="AlphaFoldDB" id="E4ZX08"/>
<dbReference type="eggNOG" id="ENOG502RYH0">
    <property type="taxonomic scope" value="Eukaryota"/>
</dbReference>
<sequence>MANVARPPLRQTRLTFSPVVAPNDDAHHHSPNTNNNTTTSANTRNSQLPQKTALSPRRSSRTSPLLALASDAKPVQQLVYTAATAAAPPPTRTPTCTSTPAPAPAPAHTTTNPRKRPATALSSPEPTTDTRPPPTKVTVTQPQSHGDLMRIPNGLGGAAPPVGIGARQGPPTTTTTTTTSQDKRSLRSHDGGSRLKSDLPTYFANYDEVIAGLPQSSDLLDLDTRILIVDEPIKPRIL</sequence>
<evidence type="ECO:0000313" key="3">
    <source>
        <dbReference type="Proteomes" id="UP000002668"/>
    </source>
</evidence>
<dbReference type="OrthoDB" id="1938992at2759"/>
<evidence type="ECO:0000256" key="1">
    <source>
        <dbReference type="SAM" id="MobiDB-lite"/>
    </source>
</evidence>
<feature type="region of interest" description="Disordered" evidence="1">
    <location>
        <begin position="84"/>
        <end position="195"/>
    </location>
</feature>
<dbReference type="PANTHER" id="PTHR38422:SF1">
    <property type="entry name" value="SOMETHING ABOUT SILENCING PROTEIN 4"/>
    <property type="match status" value="1"/>
</dbReference>
<feature type="compositionally biased region" description="Basic and acidic residues" evidence="1">
    <location>
        <begin position="181"/>
        <end position="195"/>
    </location>
</feature>
<dbReference type="GO" id="GO:0004402">
    <property type="term" value="F:histone acetyltransferase activity"/>
    <property type="evidence" value="ECO:0007669"/>
    <property type="project" value="TreeGrafter"/>
</dbReference>
<gene>
    <name evidence="2" type="ORF">LEMA_P023700.1</name>
</gene>
<feature type="compositionally biased region" description="Low complexity" evidence="1">
    <location>
        <begin position="32"/>
        <end position="45"/>
    </location>
</feature>
<proteinExistence type="predicted"/>
<organism evidence="3">
    <name type="scientific">Leptosphaeria maculans (strain JN3 / isolate v23.1.3 / race Av1-4-5-6-7-8)</name>
    <name type="common">Blackleg fungus</name>
    <name type="synonym">Phoma lingam</name>
    <dbReference type="NCBI Taxonomy" id="985895"/>
    <lineage>
        <taxon>Eukaryota</taxon>
        <taxon>Fungi</taxon>
        <taxon>Dikarya</taxon>
        <taxon>Ascomycota</taxon>
        <taxon>Pezizomycotina</taxon>
        <taxon>Dothideomycetes</taxon>
        <taxon>Pleosporomycetidae</taxon>
        <taxon>Pleosporales</taxon>
        <taxon>Pleosporineae</taxon>
        <taxon>Leptosphaeriaceae</taxon>
        <taxon>Plenodomus</taxon>
        <taxon>Plenodomus lingam/Leptosphaeria maculans species complex</taxon>
    </lineage>
</organism>
<dbReference type="InterPro" id="IPR038988">
    <property type="entry name" value="Sas4"/>
</dbReference>
<dbReference type="PANTHER" id="PTHR38422">
    <property type="entry name" value="SOMETHING ABOUT SILENCING PROTEIN 4"/>
    <property type="match status" value="1"/>
</dbReference>